<comment type="caution">
    <text evidence="1">The sequence shown here is derived from an EMBL/GenBank/DDBJ whole genome shotgun (WGS) entry which is preliminary data.</text>
</comment>
<dbReference type="STRING" id="5353.A0A1Q3E357"/>
<dbReference type="AlphaFoldDB" id="A0A1Q3E357"/>
<gene>
    <name evidence="1" type="ORF">LENED_003270</name>
</gene>
<name>A0A1Q3E357_LENED</name>
<accession>A0A1Q3E357</accession>
<dbReference type="EMBL" id="BDGU01000069">
    <property type="protein sequence ID" value="GAW01662.1"/>
    <property type="molecule type" value="Genomic_DNA"/>
</dbReference>
<reference evidence="1 2" key="1">
    <citation type="submission" date="2016-08" db="EMBL/GenBank/DDBJ databases">
        <authorList>
            <consortium name="Lentinula edodes genome sequencing consortium"/>
            <person name="Sakamoto Y."/>
            <person name="Nakade K."/>
            <person name="Sato S."/>
            <person name="Yoshida Y."/>
            <person name="Miyazaki K."/>
            <person name="Natsume S."/>
            <person name="Konno N."/>
        </authorList>
    </citation>
    <scope>NUCLEOTIDE SEQUENCE [LARGE SCALE GENOMIC DNA]</scope>
    <source>
        <strain evidence="1 2">NBRC 111202</strain>
    </source>
</reference>
<protein>
    <submittedName>
        <fullName evidence="1">Uncharacterized protein</fullName>
    </submittedName>
</protein>
<evidence type="ECO:0000313" key="1">
    <source>
        <dbReference type="EMBL" id="GAW01662.1"/>
    </source>
</evidence>
<organism evidence="1 2">
    <name type="scientific">Lentinula edodes</name>
    <name type="common">Shiitake mushroom</name>
    <name type="synonym">Lentinus edodes</name>
    <dbReference type="NCBI Taxonomy" id="5353"/>
    <lineage>
        <taxon>Eukaryota</taxon>
        <taxon>Fungi</taxon>
        <taxon>Dikarya</taxon>
        <taxon>Basidiomycota</taxon>
        <taxon>Agaricomycotina</taxon>
        <taxon>Agaricomycetes</taxon>
        <taxon>Agaricomycetidae</taxon>
        <taxon>Agaricales</taxon>
        <taxon>Marasmiineae</taxon>
        <taxon>Omphalotaceae</taxon>
        <taxon>Lentinula</taxon>
    </lineage>
</organism>
<reference evidence="1 2" key="2">
    <citation type="submission" date="2017-02" db="EMBL/GenBank/DDBJ databases">
        <title>A genome survey and senescence transcriptome analysis in Lentinula edodes.</title>
        <authorList>
            <person name="Sakamoto Y."/>
            <person name="Nakade K."/>
            <person name="Sato S."/>
            <person name="Yoshida Y."/>
            <person name="Miyazaki K."/>
            <person name="Natsume S."/>
            <person name="Konno N."/>
        </authorList>
    </citation>
    <scope>NUCLEOTIDE SEQUENCE [LARGE SCALE GENOMIC DNA]</scope>
    <source>
        <strain evidence="1 2">NBRC 111202</strain>
    </source>
</reference>
<evidence type="ECO:0000313" key="2">
    <source>
        <dbReference type="Proteomes" id="UP000188533"/>
    </source>
</evidence>
<sequence>MIVVGQYGIILEDTIILTGSASCYRLDGLHKDNSYQLVLEWRILAGQVSLPFPALALSPTKPSLITMDVRTAALFDEVICTTFGTRSISTAVFNKSWQVSLVSVSGVFNRGRAGTFLTVSRVVFAFRDWFSWERNIERAHQSKSEQPEHFRCPFHWPLPSLFSFYQRQQATTFISQFLSRSSTLEMFTAIKIGALTLSILAASEDVLARPLLAFRQSTNSSIGDFGSCTVPQIQFATGFDNRKETSFEPVDLTSYPHGSAQGIDIITQFMCDQLVNSCGADATAKATCASAAAAADTATAKTGAQADKFNAVFGIQTNFAAVPVVSDQGVTLGVDGSGTSAAASATSAVAVASAASATTTSIAATVADTATSSDPCPATVTVTVTAADAASTSAAATDAATDATSAADVGTTSVAVASATAAASSSAAVATSTASAADIGNFGSCTVPQIQFGVGFDNRRETAFEPVDQTSYNHGSADNIAVITDFMCNTLTNTCGADATAKATCATAQAAAAAGLAQTGDQADKFNAVFGIITTFAQVPVVSNTGTTLGVDGTNTAAAATATA</sequence>
<dbReference type="Proteomes" id="UP000188533">
    <property type="component" value="Unassembled WGS sequence"/>
</dbReference>
<proteinExistence type="predicted"/>
<keyword evidence="2" id="KW-1185">Reference proteome</keyword>